<feature type="compositionally biased region" description="Polar residues" evidence="1">
    <location>
        <begin position="141"/>
        <end position="167"/>
    </location>
</feature>
<dbReference type="Proteomes" id="UP000886523">
    <property type="component" value="Unassembled WGS sequence"/>
</dbReference>
<feature type="region of interest" description="Disordered" evidence="1">
    <location>
        <begin position="136"/>
        <end position="167"/>
    </location>
</feature>
<proteinExistence type="predicted"/>
<feature type="region of interest" description="Disordered" evidence="1">
    <location>
        <begin position="59"/>
        <end position="80"/>
    </location>
</feature>
<keyword evidence="3" id="KW-1185">Reference proteome</keyword>
<evidence type="ECO:0000313" key="3">
    <source>
        <dbReference type="Proteomes" id="UP000886523"/>
    </source>
</evidence>
<evidence type="ECO:0000256" key="1">
    <source>
        <dbReference type="SAM" id="MobiDB-lite"/>
    </source>
</evidence>
<gene>
    <name evidence="2" type="ORF">BS47DRAFT_1401048</name>
</gene>
<dbReference type="EMBL" id="MU129196">
    <property type="protein sequence ID" value="KAF9504773.1"/>
    <property type="molecule type" value="Genomic_DNA"/>
</dbReference>
<organism evidence="2 3">
    <name type="scientific">Hydnum rufescens UP504</name>
    <dbReference type="NCBI Taxonomy" id="1448309"/>
    <lineage>
        <taxon>Eukaryota</taxon>
        <taxon>Fungi</taxon>
        <taxon>Dikarya</taxon>
        <taxon>Basidiomycota</taxon>
        <taxon>Agaricomycotina</taxon>
        <taxon>Agaricomycetes</taxon>
        <taxon>Cantharellales</taxon>
        <taxon>Hydnaceae</taxon>
        <taxon>Hydnum</taxon>
    </lineage>
</organism>
<dbReference type="AlphaFoldDB" id="A0A9P6DN42"/>
<protein>
    <submittedName>
        <fullName evidence="2">Uncharacterized protein</fullName>
    </submittedName>
</protein>
<name>A0A9P6DN42_9AGAM</name>
<comment type="caution">
    <text evidence="2">The sequence shown here is derived from an EMBL/GenBank/DDBJ whole genome shotgun (WGS) entry which is preliminary data.</text>
</comment>
<evidence type="ECO:0000313" key="2">
    <source>
        <dbReference type="EMBL" id="KAF9504773.1"/>
    </source>
</evidence>
<reference evidence="2" key="1">
    <citation type="journal article" date="2020" name="Nat. Commun.">
        <title>Large-scale genome sequencing of mycorrhizal fungi provides insights into the early evolution of symbiotic traits.</title>
        <authorList>
            <person name="Miyauchi S."/>
            <person name="Kiss E."/>
            <person name="Kuo A."/>
            <person name="Drula E."/>
            <person name="Kohler A."/>
            <person name="Sanchez-Garcia M."/>
            <person name="Morin E."/>
            <person name="Andreopoulos B."/>
            <person name="Barry K.W."/>
            <person name="Bonito G."/>
            <person name="Buee M."/>
            <person name="Carver A."/>
            <person name="Chen C."/>
            <person name="Cichocki N."/>
            <person name="Clum A."/>
            <person name="Culley D."/>
            <person name="Crous P.W."/>
            <person name="Fauchery L."/>
            <person name="Girlanda M."/>
            <person name="Hayes R.D."/>
            <person name="Keri Z."/>
            <person name="LaButti K."/>
            <person name="Lipzen A."/>
            <person name="Lombard V."/>
            <person name="Magnuson J."/>
            <person name="Maillard F."/>
            <person name="Murat C."/>
            <person name="Nolan M."/>
            <person name="Ohm R.A."/>
            <person name="Pangilinan J."/>
            <person name="Pereira M.F."/>
            <person name="Perotto S."/>
            <person name="Peter M."/>
            <person name="Pfister S."/>
            <person name="Riley R."/>
            <person name="Sitrit Y."/>
            <person name="Stielow J.B."/>
            <person name="Szollosi G."/>
            <person name="Zifcakova L."/>
            <person name="Stursova M."/>
            <person name="Spatafora J.W."/>
            <person name="Tedersoo L."/>
            <person name="Vaario L.M."/>
            <person name="Yamada A."/>
            <person name="Yan M."/>
            <person name="Wang P."/>
            <person name="Xu J."/>
            <person name="Bruns T."/>
            <person name="Baldrian P."/>
            <person name="Vilgalys R."/>
            <person name="Dunand C."/>
            <person name="Henrissat B."/>
            <person name="Grigoriev I.V."/>
            <person name="Hibbett D."/>
            <person name="Nagy L.G."/>
            <person name="Martin F.M."/>
        </authorList>
    </citation>
    <scope>NUCLEOTIDE SEQUENCE</scope>
    <source>
        <strain evidence="2">UP504</strain>
    </source>
</reference>
<accession>A0A9P6DN42</accession>
<sequence length="185" mass="20342">MSDAVPSQSGGWYSFDTAKRAVRHNLSRHVNPAPWRPCYGPKYRCTEGTNVHQGRLSMSERSDDVGTQDMASEGARRTRVQTPACGSVKVRRWYILEGEASPKSLPRFVEASKLAGGTPSIVQECTLLDRTKDNVMEPIQSDPNSPNGQTRSPQRPSVSTESPYNATVQATTTILNTGWSEKSTI</sequence>